<evidence type="ECO:0000313" key="9">
    <source>
        <dbReference type="Proteomes" id="UP000319859"/>
    </source>
</evidence>
<keyword evidence="5 7" id="KW-0472">Membrane</keyword>
<sequence length="305" mass="33925">MAKHSPRRRAFDRLLGHRLEAVAAYLAYGLLGLLPLDTASAMGAWAGRVLGPRLRTHAKVLRRLRQAMPELPEERRRIIACQSWENLGRTLAEYPHIKTIARDWDRRVEMVGAEHLRALRDDGRPGICVTAHLANWELAGLACQKLGLPLTIVYRAPNNRWVDHLLARARRPLHALLVPKGRDAARGMVAALRGGGHIGVLPDQKLNEGIPVPFFGRDAMTGTFTADLALRYDAPIVPIRVTRLAADRGGERRFRVEAMAPLALKSSGDRAADTRAGMGAVNAVLEGWVRAHPGQWMWSHNRWPD</sequence>
<keyword evidence="7" id="KW-0812">Transmembrane</keyword>
<feature type="transmembrane region" description="Helical" evidence="7">
    <location>
        <begin position="21"/>
        <end position="46"/>
    </location>
</feature>
<dbReference type="Proteomes" id="UP000319859">
    <property type="component" value="Unassembled WGS sequence"/>
</dbReference>
<name>A0A560FIM7_9PROT</name>
<dbReference type="GO" id="GO:0005886">
    <property type="term" value="C:plasma membrane"/>
    <property type="evidence" value="ECO:0007669"/>
    <property type="project" value="UniProtKB-SubCell"/>
</dbReference>
<organism evidence="8 9">
    <name type="scientific">Nitrospirillum amazonense</name>
    <dbReference type="NCBI Taxonomy" id="28077"/>
    <lineage>
        <taxon>Bacteria</taxon>
        <taxon>Pseudomonadati</taxon>
        <taxon>Pseudomonadota</taxon>
        <taxon>Alphaproteobacteria</taxon>
        <taxon>Rhodospirillales</taxon>
        <taxon>Azospirillaceae</taxon>
        <taxon>Nitrospirillum</taxon>
    </lineage>
</organism>
<evidence type="ECO:0000313" key="8">
    <source>
        <dbReference type="EMBL" id="TWB21454.1"/>
    </source>
</evidence>
<evidence type="ECO:0000256" key="4">
    <source>
        <dbReference type="ARBA" id="ARBA00022679"/>
    </source>
</evidence>
<dbReference type="PANTHER" id="PTHR30606:SF9">
    <property type="entry name" value="LIPID A BIOSYNTHESIS LAUROYLTRANSFERASE"/>
    <property type="match status" value="1"/>
</dbReference>
<dbReference type="GO" id="GO:0016746">
    <property type="term" value="F:acyltransferase activity"/>
    <property type="evidence" value="ECO:0007669"/>
    <property type="project" value="UniProtKB-KW"/>
</dbReference>
<dbReference type="Pfam" id="PF03279">
    <property type="entry name" value="Lip_A_acyltrans"/>
    <property type="match status" value="1"/>
</dbReference>
<evidence type="ECO:0000256" key="5">
    <source>
        <dbReference type="ARBA" id="ARBA00023136"/>
    </source>
</evidence>
<keyword evidence="6" id="KW-0012">Acyltransferase</keyword>
<dbReference type="AlphaFoldDB" id="A0A560FIM7"/>
<keyword evidence="4 8" id="KW-0808">Transferase</keyword>
<evidence type="ECO:0000256" key="7">
    <source>
        <dbReference type="SAM" id="Phobius"/>
    </source>
</evidence>
<dbReference type="OrthoDB" id="9801955at2"/>
<dbReference type="PIRSF" id="PIRSF026649">
    <property type="entry name" value="MsbB"/>
    <property type="match status" value="1"/>
</dbReference>
<evidence type="ECO:0000256" key="6">
    <source>
        <dbReference type="ARBA" id="ARBA00023315"/>
    </source>
</evidence>
<dbReference type="GO" id="GO:0009247">
    <property type="term" value="P:glycolipid biosynthetic process"/>
    <property type="evidence" value="ECO:0007669"/>
    <property type="project" value="UniProtKB-ARBA"/>
</dbReference>
<gene>
    <name evidence="8" type="ORF">FBZ89_105329</name>
</gene>
<evidence type="ECO:0000256" key="1">
    <source>
        <dbReference type="ARBA" id="ARBA00004533"/>
    </source>
</evidence>
<keyword evidence="7" id="KW-1133">Transmembrane helix</keyword>
<evidence type="ECO:0000256" key="3">
    <source>
        <dbReference type="ARBA" id="ARBA00022519"/>
    </source>
</evidence>
<protein>
    <submittedName>
        <fullName evidence="8">KDO2-lipid IV(A) lauroyltransferase</fullName>
    </submittedName>
</protein>
<comment type="caution">
    <text evidence="8">The sequence shown here is derived from an EMBL/GenBank/DDBJ whole genome shotgun (WGS) entry which is preliminary data.</text>
</comment>
<proteinExistence type="predicted"/>
<accession>A0A560FIM7</accession>
<dbReference type="EMBL" id="VITN01000005">
    <property type="protein sequence ID" value="TWB21454.1"/>
    <property type="molecule type" value="Genomic_DNA"/>
</dbReference>
<reference evidence="8 9" key="1">
    <citation type="submission" date="2019-06" db="EMBL/GenBank/DDBJ databases">
        <title>Genomic Encyclopedia of Type Strains, Phase IV (KMG-V): Genome sequencing to study the core and pangenomes of soil and plant-associated prokaryotes.</title>
        <authorList>
            <person name="Whitman W."/>
        </authorList>
    </citation>
    <scope>NUCLEOTIDE SEQUENCE [LARGE SCALE GENOMIC DNA]</scope>
    <source>
        <strain evidence="8 9">BR 11880</strain>
    </source>
</reference>
<dbReference type="CDD" id="cd07984">
    <property type="entry name" value="LPLAT_LABLAT-like"/>
    <property type="match status" value="1"/>
</dbReference>
<dbReference type="InterPro" id="IPR004960">
    <property type="entry name" value="LipA_acyltrans"/>
</dbReference>
<keyword evidence="3" id="KW-0997">Cell inner membrane</keyword>
<evidence type="ECO:0000256" key="2">
    <source>
        <dbReference type="ARBA" id="ARBA00022475"/>
    </source>
</evidence>
<dbReference type="PANTHER" id="PTHR30606">
    <property type="entry name" value="LIPID A BIOSYNTHESIS LAUROYL ACYLTRANSFERASE"/>
    <property type="match status" value="1"/>
</dbReference>
<dbReference type="RefSeq" id="WP_145750065.1">
    <property type="nucleotide sequence ID" value="NZ_VITN01000005.1"/>
</dbReference>
<keyword evidence="2" id="KW-1003">Cell membrane</keyword>
<comment type="subcellular location">
    <subcellularLocation>
        <location evidence="1">Cell inner membrane</location>
    </subcellularLocation>
</comment>